<evidence type="ECO:0000256" key="1">
    <source>
        <dbReference type="SAM" id="Phobius"/>
    </source>
</evidence>
<keyword evidence="1" id="KW-1133">Transmembrane helix</keyword>
<keyword evidence="3" id="KW-1185">Reference proteome</keyword>
<comment type="caution">
    <text evidence="2">The sequence shown here is derived from an EMBL/GenBank/DDBJ whole genome shotgun (WGS) entry which is preliminary data.</text>
</comment>
<protein>
    <submittedName>
        <fullName evidence="2">Uncharacterized protein</fullName>
    </submittedName>
</protein>
<proteinExistence type="predicted"/>
<name>A0A2M9D349_9MICO</name>
<gene>
    <name evidence="2" type="ORF">CLV85_2068</name>
</gene>
<sequence>MLPELTTDQYSTIFVLSIAAGTVAHVIGADLLLVVGIALGSFAVGLIVTMVANKRTVDPGE</sequence>
<organism evidence="2 3">
    <name type="scientific">Salinibacterium amurskyense</name>
    <dbReference type="NCBI Taxonomy" id="205941"/>
    <lineage>
        <taxon>Bacteria</taxon>
        <taxon>Bacillati</taxon>
        <taxon>Actinomycetota</taxon>
        <taxon>Actinomycetes</taxon>
        <taxon>Micrococcales</taxon>
        <taxon>Microbacteriaceae</taxon>
        <taxon>Salinibacterium</taxon>
    </lineage>
</organism>
<feature type="transmembrane region" description="Helical" evidence="1">
    <location>
        <begin position="31"/>
        <end position="52"/>
    </location>
</feature>
<reference evidence="2 3" key="1">
    <citation type="submission" date="2017-11" db="EMBL/GenBank/DDBJ databases">
        <title>Genomic Encyclopedia of Archaeal and Bacterial Type Strains, Phase II (KMG-II): From Individual Species to Whole Genera.</title>
        <authorList>
            <person name="Goeker M."/>
        </authorList>
    </citation>
    <scope>NUCLEOTIDE SEQUENCE [LARGE SCALE GENOMIC DNA]</scope>
    <source>
        <strain evidence="2 3">DSM 16400</strain>
    </source>
</reference>
<dbReference type="Proteomes" id="UP000231742">
    <property type="component" value="Unassembled WGS sequence"/>
</dbReference>
<dbReference type="AlphaFoldDB" id="A0A2M9D349"/>
<accession>A0A2M9D349</accession>
<keyword evidence="1" id="KW-0812">Transmembrane</keyword>
<evidence type="ECO:0000313" key="2">
    <source>
        <dbReference type="EMBL" id="PJJ78493.1"/>
    </source>
</evidence>
<dbReference type="EMBL" id="PGFH01000002">
    <property type="protein sequence ID" value="PJJ78493.1"/>
    <property type="molecule type" value="Genomic_DNA"/>
</dbReference>
<evidence type="ECO:0000313" key="3">
    <source>
        <dbReference type="Proteomes" id="UP000231742"/>
    </source>
</evidence>
<keyword evidence="1" id="KW-0472">Membrane</keyword>